<protein>
    <submittedName>
        <fullName evidence="2">Uncharacterized protein</fullName>
    </submittedName>
</protein>
<reference evidence="2 3" key="1">
    <citation type="submission" date="2016-10" db="EMBL/GenBank/DDBJ databases">
        <authorList>
            <person name="de Groot N.N."/>
        </authorList>
    </citation>
    <scope>NUCLEOTIDE SEQUENCE [LARGE SCALE GENOMIC DNA]</scope>
    <source>
        <strain evidence="2 3">DSM 29439</strain>
    </source>
</reference>
<keyword evidence="1" id="KW-1133">Transmembrane helix</keyword>
<proteinExistence type="predicted"/>
<dbReference type="Proteomes" id="UP000199650">
    <property type="component" value="Unassembled WGS sequence"/>
</dbReference>
<keyword evidence="3" id="KW-1185">Reference proteome</keyword>
<dbReference type="EMBL" id="FOJB01000001">
    <property type="protein sequence ID" value="SEW11076.1"/>
    <property type="molecule type" value="Genomic_DNA"/>
</dbReference>
<keyword evidence="1" id="KW-0472">Membrane</keyword>
<feature type="transmembrane region" description="Helical" evidence="1">
    <location>
        <begin position="56"/>
        <end position="75"/>
    </location>
</feature>
<feature type="transmembrane region" description="Helical" evidence="1">
    <location>
        <begin position="31"/>
        <end position="49"/>
    </location>
</feature>
<evidence type="ECO:0000313" key="2">
    <source>
        <dbReference type="EMBL" id="SEW11076.1"/>
    </source>
</evidence>
<sequence length="190" mass="19935">MFLIALAALVGLGSFLFHTFANAWSSLADMIPIWTLVALFMLVAIHRIGGARPGRIGIGLTVAVGLVAILFAFGGDGSGSQTSNSPAAALDADGSSAPAYPILNGSEQYLPAVLALLAFAALSRRKGHPIAPWVVAAAGAFMVSLTLRTLDMHLYEIWPLGTLFIWHILNGTMIALLFQGLIRSPVARPG</sequence>
<feature type="transmembrane region" description="Helical" evidence="1">
    <location>
        <begin position="130"/>
        <end position="150"/>
    </location>
</feature>
<accession>A0A1I0PA44</accession>
<gene>
    <name evidence="2" type="ORF">SAMN05444851_1468</name>
</gene>
<organism evidence="2 3">
    <name type="scientific">Aliiroseovarius sediminilitoris</name>
    <dbReference type="NCBI Taxonomy" id="1173584"/>
    <lineage>
        <taxon>Bacteria</taxon>
        <taxon>Pseudomonadati</taxon>
        <taxon>Pseudomonadota</taxon>
        <taxon>Alphaproteobacteria</taxon>
        <taxon>Rhodobacterales</taxon>
        <taxon>Paracoccaceae</taxon>
        <taxon>Aliiroseovarius</taxon>
    </lineage>
</organism>
<dbReference type="STRING" id="1173584.SAMN05444851_1468"/>
<feature type="transmembrane region" description="Helical" evidence="1">
    <location>
        <begin position="156"/>
        <end position="178"/>
    </location>
</feature>
<evidence type="ECO:0000256" key="1">
    <source>
        <dbReference type="SAM" id="Phobius"/>
    </source>
</evidence>
<name>A0A1I0PA44_9RHOB</name>
<keyword evidence="1" id="KW-0812">Transmembrane</keyword>
<evidence type="ECO:0000313" key="3">
    <source>
        <dbReference type="Proteomes" id="UP000199650"/>
    </source>
</evidence>
<dbReference type="AlphaFoldDB" id="A0A1I0PA44"/>